<dbReference type="Gene3D" id="3.40.50.670">
    <property type="match status" value="1"/>
</dbReference>
<dbReference type="GO" id="GO:0003918">
    <property type="term" value="F:DNA topoisomerase type II (double strand cut, ATP-hydrolyzing) activity"/>
    <property type="evidence" value="ECO:0007669"/>
    <property type="project" value="UniProtKB-UniRule"/>
</dbReference>
<dbReference type="PRINTS" id="PR01159">
    <property type="entry name" value="DNAGYRASEB"/>
</dbReference>
<feature type="compositionally biased region" description="Acidic residues" evidence="12">
    <location>
        <begin position="753"/>
        <end position="764"/>
    </location>
</feature>
<accession>A0A830H902</accession>
<keyword evidence="15" id="KW-1185">Reference proteome</keyword>
<evidence type="ECO:0000256" key="10">
    <source>
        <dbReference type="ARBA" id="ARBA00023235"/>
    </source>
</evidence>
<reference evidence="14" key="1">
    <citation type="submission" date="2020-10" db="EMBL/GenBank/DDBJ databases">
        <title>Unveiling of a novel bifunctional photoreceptor, Dualchrome1, isolated from a cosmopolitan green alga.</title>
        <authorList>
            <person name="Suzuki S."/>
            <person name="Kawachi M."/>
        </authorList>
    </citation>
    <scope>NUCLEOTIDE SEQUENCE</scope>
    <source>
        <strain evidence="14">NIES 2893</strain>
    </source>
</reference>
<keyword evidence="9 11" id="KW-0238">DNA-binding</keyword>
<evidence type="ECO:0000256" key="2">
    <source>
        <dbReference type="ARBA" id="ARBA00001946"/>
    </source>
</evidence>
<dbReference type="PRINTS" id="PR00418">
    <property type="entry name" value="TPI2FAMILY"/>
</dbReference>
<evidence type="ECO:0000256" key="1">
    <source>
        <dbReference type="ARBA" id="ARBA00000185"/>
    </source>
</evidence>
<dbReference type="InterPro" id="IPR013759">
    <property type="entry name" value="Topo_IIA_B_C"/>
</dbReference>
<comment type="cofactor">
    <cofactor evidence="2">
        <name>Mg(2+)</name>
        <dbReference type="ChEBI" id="CHEBI:18420"/>
    </cofactor>
</comment>
<keyword evidence="10 11" id="KW-0413">Isomerase</keyword>
<evidence type="ECO:0000256" key="8">
    <source>
        <dbReference type="ARBA" id="ARBA00023029"/>
    </source>
</evidence>
<name>A0A830H902_9CHLO</name>
<protein>
    <recommendedName>
        <fullName evidence="11">DNA topoisomerase 2</fullName>
        <ecNumber evidence="11">5.6.2.2</ecNumber>
    </recommendedName>
</protein>
<dbReference type="SMART" id="SM00433">
    <property type="entry name" value="TOP2c"/>
    <property type="match status" value="1"/>
</dbReference>
<keyword evidence="7" id="KW-0460">Magnesium</keyword>
<keyword evidence="5 11" id="KW-0547">Nucleotide-binding</keyword>
<comment type="caution">
    <text evidence="14">The sequence shown here is derived from an EMBL/GenBank/DDBJ whole genome shotgun (WGS) entry which is preliminary data.</text>
</comment>
<dbReference type="InterPro" id="IPR013760">
    <property type="entry name" value="Topo_IIA-like_dom_sf"/>
</dbReference>
<dbReference type="OrthoDB" id="276498at2759"/>
<dbReference type="InterPro" id="IPR020568">
    <property type="entry name" value="Ribosomal_Su5_D2-typ_SF"/>
</dbReference>
<comment type="catalytic activity">
    <reaction evidence="1 11">
        <text>ATP-dependent breakage, passage and rejoining of double-stranded DNA.</text>
        <dbReference type="EC" id="5.6.2.2"/>
    </reaction>
</comment>
<dbReference type="Pfam" id="PF00986">
    <property type="entry name" value="DNA_gyraseB_C"/>
    <property type="match status" value="1"/>
</dbReference>
<feature type="domain" description="Toprim" evidence="13">
    <location>
        <begin position="583"/>
        <end position="705"/>
    </location>
</feature>
<dbReference type="SUPFAM" id="SSF55874">
    <property type="entry name" value="ATPase domain of HSP90 chaperone/DNA topoisomerase II/histidine kinase"/>
    <property type="match status" value="1"/>
</dbReference>
<dbReference type="SMART" id="SM00387">
    <property type="entry name" value="HATPase_c"/>
    <property type="match status" value="1"/>
</dbReference>
<dbReference type="FunFam" id="3.40.50.670:FF:000001">
    <property type="entry name" value="DNA topoisomerase 2"/>
    <property type="match status" value="1"/>
</dbReference>
<feature type="region of interest" description="Disordered" evidence="12">
    <location>
        <begin position="749"/>
        <end position="774"/>
    </location>
</feature>
<sequence>MRMRSRSHLMRSSKVRFLTFAAHGNGAPGNNNDAPLASSSSSSSAKALASQEYGASQIQVLEGLEAVRKRPGMYVGSTDAKGMHHLFSEVLDNAADEVQARHASHVVVALSKSRQWISVVDDGRGIPHEIHPVTGVSAIETVLTKLHAGGKFGGGHEGASAGYGVAGGLHGVGVSVVNALASNVEVTVWRAGGKHTQSYERGTPTSEVTTVPIEGSKKDKARTGTRVRFLPDPLIFKQGNAAAEEAPGEDDGEDVDDAQRHLRFNPSILRTRLRELAFLHAGSRYTLRTKDDAGAVPVEFRGDTKANVEEESFYYDGGLTSYVQHLVHERYNLPPPGTPEADAMLAIEGASPFVHSPIRFSGTFDIDGNANPDGDANKAKNMVRVDGALIWTRIPTVQVSIDDKGELKATPAASTSASAGKDRITGYANSVRTPEGGAHVDAVRRSVQRVVNTLARRYNLISSDDPPLKGDHIREGLMAVVTVQLQDAVFEGQTKGKLGNGSAGRAVDAAVSAALTQACETTTMLPSIVNAARVSAAADEAARRARERERMNRASGGTMGALSALPGKLSDCNGKGGVPMEDRELFVVEGDSAGGSAKQGRDRSFQAVLPLRGKILNVERLLADALDSASHKNEELKSLVQAIGLGRTSDVASFDPETTLRYGKIVILTDADADGAHIRALLLTFLWRYRPELFQLGAVYVGVPPLFKLTVGGGKKASISYHHDREGLEKAMKKKGLADISDIVVGDVSAERGEEEEEEEEEEEKNTSKARRTPRYTLQRYKGLGEMQAEQLWETTMDPKRRTIKRVTVSDMEVAEKMLVDLMGSGVARRREMIEEEGARRRSLDDTAGMV</sequence>
<keyword evidence="6 11" id="KW-0067">ATP-binding</keyword>
<dbReference type="GO" id="GO:0003677">
    <property type="term" value="F:DNA binding"/>
    <property type="evidence" value="ECO:0007669"/>
    <property type="project" value="UniProtKB-UniRule"/>
</dbReference>
<keyword evidence="8 11" id="KW-0799">Topoisomerase</keyword>
<evidence type="ECO:0000256" key="5">
    <source>
        <dbReference type="ARBA" id="ARBA00022741"/>
    </source>
</evidence>
<dbReference type="InterPro" id="IPR006171">
    <property type="entry name" value="TOPRIM_dom"/>
</dbReference>
<evidence type="ECO:0000256" key="7">
    <source>
        <dbReference type="ARBA" id="ARBA00022842"/>
    </source>
</evidence>
<gene>
    <name evidence="14" type="ORF">PPROV_000226900</name>
</gene>
<dbReference type="EC" id="5.6.2.2" evidence="11"/>
<evidence type="ECO:0000256" key="11">
    <source>
        <dbReference type="RuleBase" id="RU362094"/>
    </source>
</evidence>
<dbReference type="PANTHER" id="PTHR45866:SF1">
    <property type="entry name" value="DNA GYRASE SUBUNIT B, MITOCHONDRIAL"/>
    <property type="match status" value="1"/>
</dbReference>
<dbReference type="Proteomes" id="UP000660262">
    <property type="component" value="Unassembled WGS sequence"/>
</dbReference>
<dbReference type="AlphaFoldDB" id="A0A830H902"/>
<organism evidence="14 15">
    <name type="scientific">Pycnococcus provasolii</name>
    <dbReference type="NCBI Taxonomy" id="41880"/>
    <lineage>
        <taxon>Eukaryota</taxon>
        <taxon>Viridiplantae</taxon>
        <taxon>Chlorophyta</taxon>
        <taxon>Pseudoscourfieldiophyceae</taxon>
        <taxon>Pseudoscourfieldiales</taxon>
        <taxon>Pycnococcaceae</taxon>
        <taxon>Pycnococcus</taxon>
    </lineage>
</organism>
<dbReference type="InterPro" id="IPR036890">
    <property type="entry name" value="HATPase_C_sf"/>
</dbReference>
<dbReference type="PROSITE" id="PS00177">
    <property type="entry name" value="TOPOISOMERASE_II"/>
    <property type="match status" value="1"/>
</dbReference>
<dbReference type="InterPro" id="IPR002288">
    <property type="entry name" value="DNA_gyrase_B_C"/>
</dbReference>
<comment type="function">
    <text evidence="11">Control of topological states of DNA by transient breakage and subsequent rejoining of DNA strands. Topoisomerase II makes double-strand breaks.</text>
</comment>
<dbReference type="SUPFAM" id="SSF56719">
    <property type="entry name" value="Type II DNA topoisomerase"/>
    <property type="match status" value="1"/>
</dbReference>
<dbReference type="Pfam" id="PF01751">
    <property type="entry name" value="Toprim"/>
    <property type="match status" value="1"/>
</dbReference>
<dbReference type="Pfam" id="PF02518">
    <property type="entry name" value="HATPase_c"/>
    <property type="match status" value="1"/>
</dbReference>
<dbReference type="PANTHER" id="PTHR45866">
    <property type="entry name" value="DNA GYRASE/TOPOISOMERASE SUBUNIT B"/>
    <property type="match status" value="1"/>
</dbReference>
<evidence type="ECO:0000313" key="15">
    <source>
        <dbReference type="Proteomes" id="UP000660262"/>
    </source>
</evidence>
<dbReference type="InterPro" id="IPR018522">
    <property type="entry name" value="TopoIIA_CS"/>
</dbReference>
<dbReference type="InterPro" id="IPR014721">
    <property type="entry name" value="Ribsml_uS5_D2-typ_fold_subgr"/>
</dbReference>
<dbReference type="Gene3D" id="3.30.230.10">
    <property type="match status" value="1"/>
</dbReference>
<evidence type="ECO:0000256" key="9">
    <source>
        <dbReference type="ARBA" id="ARBA00023125"/>
    </source>
</evidence>
<dbReference type="SUPFAM" id="SSF54211">
    <property type="entry name" value="Ribosomal protein S5 domain 2-like"/>
    <property type="match status" value="1"/>
</dbReference>
<dbReference type="PROSITE" id="PS50880">
    <property type="entry name" value="TOPRIM"/>
    <property type="match status" value="1"/>
</dbReference>
<dbReference type="InterPro" id="IPR001241">
    <property type="entry name" value="Topo_IIA"/>
</dbReference>
<dbReference type="InterPro" id="IPR013506">
    <property type="entry name" value="Topo_IIA_bsu_dom2"/>
</dbReference>
<comment type="similarity">
    <text evidence="11">Belongs to the type II topoisomerase family.</text>
</comment>
<dbReference type="EMBL" id="BNJQ01000005">
    <property type="protein sequence ID" value="GHP03514.1"/>
    <property type="molecule type" value="Genomic_DNA"/>
</dbReference>
<evidence type="ECO:0000256" key="6">
    <source>
        <dbReference type="ARBA" id="ARBA00022840"/>
    </source>
</evidence>
<evidence type="ECO:0000256" key="12">
    <source>
        <dbReference type="SAM" id="MobiDB-lite"/>
    </source>
</evidence>
<dbReference type="InterPro" id="IPR003594">
    <property type="entry name" value="HATPase_dom"/>
</dbReference>
<dbReference type="InterPro" id="IPR000565">
    <property type="entry name" value="Topo_IIA_B"/>
</dbReference>
<evidence type="ECO:0000313" key="14">
    <source>
        <dbReference type="EMBL" id="GHP03514.1"/>
    </source>
</evidence>
<evidence type="ECO:0000259" key="13">
    <source>
        <dbReference type="PROSITE" id="PS50880"/>
    </source>
</evidence>
<evidence type="ECO:0000256" key="4">
    <source>
        <dbReference type="ARBA" id="ARBA00022723"/>
    </source>
</evidence>
<comment type="similarity">
    <text evidence="3">Belongs to the type II topoisomerase GyrB family.</text>
</comment>
<evidence type="ECO:0000256" key="3">
    <source>
        <dbReference type="ARBA" id="ARBA00010708"/>
    </source>
</evidence>
<dbReference type="GO" id="GO:0006265">
    <property type="term" value="P:DNA topological change"/>
    <property type="evidence" value="ECO:0007669"/>
    <property type="project" value="UniProtKB-UniRule"/>
</dbReference>
<dbReference type="GO" id="GO:0046872">
    <property type="term" value="F:metal ion binding"/>
    <property type="evidence" value="ECO:0007669"/>
    <property type="project" value="UniProtKB-KW"/>
</dbReference>
<dbReference type="GO" id="GO:0005524">
    <property type="term" value="F:ATP binding"/>
    <property type="evidence" value="ECO:0007669"/>
    <property type="project" value="UniProtKB-UniRule"/>
</dbReference>
<comment type="subunit">
    <text evidence="11">Homodimer.</text>
</comment>
<dbReference type="Gene3D" id="3.30.565.10">
    <property type="entry name" value="Histidine kinase-like ATPase, C-terminal domain"/>
    <property type="match status" value="1"/>
</dbReference>
<proteinExistence type="inferred from homology"/>
<dbReference type="Pfam" id="PF00204">
    <property type="entry name" value="DNA_gyraseB"/>
    <property type="match status" value="1"/>
</dbReference>
<keyword evidence="4" id="KW-0479">Metal-binding</keyword>